<dbReference type="GO" id="GO:0006874">
    <property type="term" value="P:intracellular calcium ion homeostasis"/>
    <property type="evidence" value="ECO:0007669"/>
    <property type="project" value="TreeGrafter"/>
</dbReference>
<keyword evidence="6 9" id="KW-1133">Transmembrane helix</keyword>
<keyword evidence="12" id="KW-1185">Reference proteome</keyword>
<dbReference type="Proteomes" id="UP000192042">
    <property type="component" value="Chromosome I"/>
</dbReference>
<dbReference type="OrthoDB" id="9776105at2"/>
<name>A0A1W1I8F4_9BACT</name>
<feature type="transmembrane region" description="Helical" evidence="9">
    <location>
        <begin position="274"/>
        <end position="301"/>
    </location>
</feature>
<evidence type="ECO:0000313" key="11">
    <source>
        <dbReference type="EMBL" id="SLM49284.1"/>
    </source>
</evidence>
<evidence type="ECO:0000256" key="9">
    <source>
        <dbReference type="RuleBase" id="RU365028"/>
    </source>
</evidence>
<dbReference type="EMBL" id="LT828648">
    <property type="protein sequence ID" value="SLM49284.1"/>
    <property type="molecule type" value="Genomic_DNA"/>
</dbReference>
<feature type="transmembrane region" description="Helical" evidence="9">
    <location>
        <begin position="163"/>
        <end position="183"/>
    </location>
</feature>
<dbReference type="NCBIfam" id="TIGR00378">
    <property type="entry name" value="cax"/>
    <property type="match status" value="1"/>
</dbReference>
<dbReference type="NCBIfam" id="TIGR00846">
    <property type="entry name" value="caca2"/>
    <property type="match status" value="1"/>
</dbReference>
<dbReference type="GO" id="GO:0016020">
    <property type="term" value="C:membrane"/>
    <property type="evidence" value="ECO:0007669"/>
    <property type="project" value="InterPro"/>
</dbReference>
<proteinExistence type="inferred from homology"/>
<dbReference type="AlphaFoldDB" id="A0A1W1I8F4"/>
<evidence type="ECO:0000256" key="1">
    <source>
        <dbReference type="ARBA" id="ARBA00004127"/>
    </source>
</evidence>
<dbReference type="KEGG" id="nja:NSJP_3117"/>
<dbReference type="GO" id="GO:0012505">
    <property type="term" value="C:endomembrane system"/>
    <property type="evidence" value="ECO:0007669"/>
    <property type="project" value="UniProtKB-SubCell"/>
</dbReference>
<dbReference type="Pfam" id="PF01699">
    <property type="entry name" value="Na_Ca_ex"/>
    <property type="match status" value="2"/>
</dbReference>
<feature type="transmembrane region" description="Helical" evidence="9">
    <location>
        <begin position="7"/>
        <end position="25"/>
    </location>
</feature>
<keyword evidence="7 9" id="KW-0406">Ion transport</keyword>
<organism evidence="11 12">
    <name type="scientific">Nitrospira japonica</name>
    <dbReference type="NCBI Taxonomy" id="1325564"/>
    <lineage>
        <taxon>Bacteria</taxon>
        <taxon>Pseudomonadati</taxon>
        <taxon>Nitrospirota</taxon>
        <taxon>Nitrospiria</taxon>
        <taxon>Nitrospirales</taxon>
        <taxon>Nitrospiraceae</taxon>
        <taxon>Nitrospira</taxon>
    </lineage>
</organism>
<dbReference type="Gene3D" id="1.20.1420.30">
    <property type="entry name" value="NCX, central ion-binding region"/>
    <property type="match status" value="1"/>
</dbReference>
<keyword evidence="3 9" id="KW-0109">Calcium transport</keyword>
<evidence type="ECO:0000256" key="6">
    <source>
        <dbReference type="ARBA" id="ARBA00022989"/>
    </source>
</evidence>
<feature type="transmembrane region" description="Helical" evidence="9">
    <location>
        <begin position="244"/>
        <end position="267"/>
    </location>
</feature>
<comment type="function">
    <text evidence="9">Ca(+)/H(+) antiporter that extrudes calcium in exchange for external protons.</text>
</comment>
<evidence type="ECO:0000256" key="8">
    <source>
        <dbReference type="ARBA" id="ARBA00023136"/>
    </source>
</evidence>
<dbReference type="InterPro" id="IPR004837">
    <property type="entry name" value="NaCa_Exmemb"/>
</dbReference>
<evidence type="ECO:0000256" key="4">
    <source>
        <dbReference type="ARBA" id="ARBA00022692"/>
    </source>
</evidence>
<evidence type="ECO:0000256" key="2">
    <source>
        <dbReference type="ARBA" id="ARBA00022448"/>
    </source>
</evidence>
<keyword evidence="9" id="KW-0050">Antiport</keyword>
<feature type="transmembrane region" description="Helical" evidence="9">
    <location>
        <begin position="307"/>
        <end position="328"/>
    </location>
</feature>
<feature type="transmembrane region" description="Helical" evidence="9">
    <location>
        <begin position="212"/>
        <end position="232"/>
    </location>
</feature>
<reference evidence="11 12" key="1">
    <citation type="submission" date="2017-03" db="EMBL/GenBank/DDBJ databases">
        <authorList>
            <person name="Afonso C.L."/>
            <person name="Miller P.J."/>
            <person name="Scott M.A."/>
            <person name="Spackman E."/>
            <person name="Goraichik I."/>
            <person name="Dimitrov K.M."/>
            <person name="Suarez D.L."/>
            <person name="Swayne D.E."/>
        </authorList>
    </citation>
    <scope>NUCLEOTIDE SEQUENCE [LARGE SCALE GENOMIC DNA]</scope>
    <source>
        <strain evidence="11">Genome sequencing of Nitrospira japonica strain NJ11</strain>
    </source>
</reference>
<evidence type="ECO:0000256" key="7">
    <source>
        <dbReference type="ARBA" id="ARBA00023065"/>
    </source>
</evidence>
<dbReference type="GO" id="GO:0015369">
    <property type="term" value="F:calcium:proton antiporter activity"/>
    <property type="evidence" value="ECO:0007669"/>
    <property type="project" value="UniProtKB-UniRule"/>
</dbReference>
<sequence length="357" mass="37315">MKDLFRSWLDILLIFVPVSVGLELIHADPLAIFICSALAIIPLAGVLGRATEHLSAHVGEGIGGLLNASLGNAAELIIALAALRNGLHDVVKASLTGSILGNILLVLGAAMIAGGVKYERQKFNQTAAGMGASLLLLAAVGLIIPALFHLTAASQGAAVERELSLEIAIVLFAIYVLSLVFSLKTHRHVYTGEEHGPADLGETPWTQTKSTVVLGVVTVLIAVMSETLVGALEPAAHRLGMTQLFVGVILVALVGNAAEHSTAVMVAMKNKMDLALSIAVGSSLQIALLVAPLLVFASYLFGKPLDLIFTPFEVASVTISVLIVGFVAMDGESHWMEGVMLVGVYAMLAVAFFFLPA</sequence>
<evidence type="ECO:0000256" key="5">
    <source>
        <dbReference type="ARBA" id="ARBA00022837"/>
    </source>
</evidence>
<feature type="domain" description="Sodium/calcium exchanger membrane region" evidence="10">
    <location>
        <begin position="210"/>
        <end position="353"/>
    </location>
</feature>
<keyword evidence="4 9" id="KW-0812">Transmembrane</keyword>
<feature type="transmembrane region" description="Helical" evidence="9">
    <location>
        <begin position="335"/>
        <end position="355"/>
    </location>
</feature>
<dbReference type="InterPro" id="IPR004798">
    <property type="entry name" value="CAX-like"/>
</dbReference>
<keyword evidence="5 9" id="KW-0106">Calcium</keyword>
<keyword evidence="2 9" id="KW-0813">Transport</keyword>
<keyword evidence="8 9" id="KW-0472">Membrane</keyword>
<dbReference type="STRING" id="1325564.NSJP_3117"/>
<comment type="subcellular location">
    <subcellularLocation>
        <location evidence="1">Endomembrane system</location>
        <topology evidence="1">Multi-pass membrane protein</topology>
    </subcellularLocation>
</comment>
<comment type="similarity">
    <text evidence="9">Belongs to the Ca(2+):cation antiporter (CaCA) (TC 2.A.19) family.</text>
</comment>
<dbReference type="PANTHER" id="PTHR31503:SF22">
    <property type="entry name" value="VACUOLAR CALCIUM ION TRANSPORTER"/>
    <property type="match status" value="1"/>
</dbReference>
<feature type="transmembrane region" description="Helical" evidence="9">
    <location>
        <begin position="31"/>
        <end position="50"/>
    </location>
</feature>
<dbReference type="InterPro" id="IPR044880">
    <property type="entry name" value="NCX_ion-bd_dom_sf"/>
</dbReference>
<dbReference type="InterPro" id="IPR004713">
    <property type="entry name" value="CaH_exchang"/>
</dbReference>
<gene>
    <name evidence="11" type="ORF">NSJP_3117</name>
</gene>
<dbReference type="RefSeq" id="WP_080887537.1">
    <property type="nucleotide sequence ID" value="NZ_LT828648.1"/>
</dbReference>
<feature type="domain" description="Sodium/calcium exchanger membrane region" evidence="10">
    <location>
        <begin position="30"/>
        <end position="183"/>
    </location>
</feature>
<dbReference type="PANTHER" id="PTHR31503">
    <property type="entry name" value="VACUOLAR CALCIUM ION TRANSPORTER"/>
    <property type="match status" value="1"/>
</dbReference>
<feature type="transmembrane region" description="Helical" evidence="9">
    <location>
        <begin position="128"/>
        <end position="151"/>
    </location>
</feature>
<feature type="transmembrane region" description="Helical" evidence="9">
    <location>
        <begin position="62"/>
        <end position="83"/>
    </location>
</feature>
<evidence type="ECO:0000256" key="3">
    <source>
        <dbReference type="ARBA" id="ARBA00022568"/>
    </source>
</evidence>
<feature type="transmembrane region" description="Helical" evidence="9">
    <location>
        <begin position="95"/>
        <end position="116"/>
    </location>
</feature>
<protein>
    <recommendedName>
        <fullName evidence="9">Ca(2+)/H(+) antiporter</fullName>
    </recommendedName>
</protein>
<accession>A0A1W1I8F4</accession>
<evidence type="ECO:0000259" key="10">
    <source>
        <dbReference type="Pfam" id="PF01699"/>
    </source>
</evidence>
<evidence type="ECO:0000313" key="12">
    <source>
        <dbReference type="Proteomes" id="UP000192042"/>
    </source>
</evidence>